<dbReference type="SUPFAM" id="SSF52418">
    <property type="entry name" value="Nucleoside phosphorylase/phosphoribosyltransferase catalytic domain"/>
    <property type="match status" value="1"/>
</dbReference>
<comment type="subunit">
    <text evidence="2 7">Homodimer.</text>
</comment>
<dbReference type="SMART" id="SM00941">
    <property type="entry name" value="PYNP_C"/>
    <property type="match status" value="1"/>
</dbReference>
<dbReference type="SUPFAM" id="SSF54680">
    <property type="entry name" value="Pyrimidine nucleoside phosphorylase C-terminal domain"/>
    <property type="match status" value="1"/>
</dbReference>
<dbReference type="Gene3D" id="1.20.970.10">
    <property type="entry name" value="Transferase, Pyrimidine Nucleoside Phosphorylase, Chain C"/>
    <property type="match status" value="1"/>
</dbReference>
<dbReference type="EC" id="2.4.2.4" evidence="3 7"/>
<dbReference type="Proteomes" id="UP001595629">
    <property type="component" value="Unassembled WGS sequence"/>
</dbReference>
<dbReference type="InterPro" id="IPR000312">
    <property type="entry name" value="Glycosyl_Trfase_fam3"/>
</dbReference>
<dbReference type="InterPro" id="IPR036320">
    <property type="entry name" value="Glycosyl_Trfase_fam3_N_dom_sf"/>
</dbReference>
<name>A0ABV7TNB6_9RHOB</name>
<dbReference type="PANTHER" id="PTHR10515:SF0">
    <property type="entry name" value="THYMIDINE PHOSPHORYLASE"/>
    <property type="match status" value="1"/>
</dbReference>
<evidence type="ECO:0000313" key="9">
    <source>
        <dbReference type="EMBL" id="MFC3615698.1"/>
    </source>
</evidence>
<comment type="caution">
    <text evidence="9">The sequence shown here is derived from an EMBL/GenBank/DDBJ whole genome shotgun (WGS) entry which is preliminary data.</text>
</comment>
<protein>
    <recommendedName>
        <fullName evidence="3 7">Thymidine phosphorylase</fullName>
        <ecNumber evidence="3 7">2.4.2.4</ecNumber>
    </recommendedName>
    <alternativeName>
        <fullName evidence="7">TdRPase</fullName>
    </alternativeName>
</protein>
<dbReference type="Gene3D" id="3.40.1030.10">
    <property type="entry name" value="Nucleoside phosphorylase/phosphoribosyltransferase catalytic domain"/>
    <property type="match status" value="1"/>
</dbReference>
<dbReference type="InterPro" id="IPR013102">
    <property type="entry name" value="PYNP_C"/>
</dbReference>
<dbReference type="NCBIfam" id="TIGR02644">
    <property type="entry name" value="Y_phosphoryl"/>
    <property type="match status" value="1"/>
</dbReference>
<dbReference type="NCBIfam" id="NF004490">
    <property type="entry name" value="PRK05820.1"/>
    <property type="match status" value="1"/>
</dbReference>
<evidence type="ECO:0000256" key="7">
    <source>
        <dbReference type="HAMAP-Rule" id="MF_01628"/>
    </source>
</evidence>
<feature type="domain" description="Pyrimidine nucleoside phosphorylase C-terminal" evidence="8">
    <location>
        <begin position="345"/>
        <end position="419"/>
    </location>
</feature>
<dbReference type="PIRSF" id="PIRSF000478">
    <property type="entry name" value="TP_PyNP"/>
    <property type="match status" value="1"/>
</dbReference>
<evidence type="ECO:0000256" key="5">
    <source>
        <dbReference type="ARBA" id="ARBA00022679"/>
    </source>
</evidence>
<dbReference type="InterPro" id="IPR000053">
    <property type="entry name" value="Thymidine/pyrmidine_PPase"/>
</dbReference>
<keyword evidence="10" id="KW-1185">Reference proteome</keyword>
<dbReference type="PROSITE" id="PS00647">
    <property type="entry name" value="THYMID_PHOSPHORYLASE"/>
    <property type="match status" value="1"/>
</dbReference>
<evidence type="ECO:0000313" key="10">
    <source>
        <dbReference type="Proteomes" id="UP001595629"/>
    </source>
</evidence>
<dbReference type="InterPro" id="IPR035902">
    <property type="entry name" value="Nuc_phospho_transferase"/>
</dbReference>
<dbReference type="InterPro" id="IPR017459">
    <property type="entry name" value="Glycosyl_Trfase_fam3_N_dom"/>
</dbReference>
<comment type="similarity">
    <text evidence="1 7">Belongs to the thymidine/pyrimidine-nucleoside phosphorylase family.</text>
</comment>
<evidence type="ECO:0000256" key="1">
    <source>
        <dbReference type="ARBA" id="ARBA00006915"/>
    </source>
</evidence>
<dbReference type="RefSeq" id="WP_386736967.1">
    <property type="nucleotide sequence ID" value="NZ_JBHRXI010000017.1"/>
</dbReference>
<dbReference type="Pfam" id="PF00591">
    <property type="entry name" value="Glycos_transf_3"/>
    <property type="match status" value="1"/>
</dbReference>
<dbReference type="InterPro" id="IPR013465">
    <property type="entry name" value="Thymidine_Pase"/>
</dbReference>
<dbReference type="Pfam" id="PF07831">
    <property type="entry name" value="PYNP_C"/>
    <property type="match status" value="1"/>
</dbReference>
<dbReference type="GO" id="GO:0009032">
    <property type="term" value="F:thymidine phosphorylase activity"/>
    <property type="evidence" value="ECO:0007669"/>
    <property type="project" value="UniProtKB-EC"/>
</dbReference>
<dbReference type="SUPFAM" id="SSF47648">
    <property type="entry name" value="Nucleoside phosphorylase/phosphoribosyltransferase N-terminal domain"/>
    <property type="match status" value="1"/>
</dbReference>
<dbReference type="InterPro" id="IPR018090">
    <property type="entry name" value="Pyrmidine_PPas_bac/euk"/>
</dbReference>
<comment type="function">
    <text evidence="7">The enzymes which catalyze the reversible phosphorolysis of pyrimidine nucleosides are involved in the degradation of these compounds and in their utilization as carbon and energy sources, or in the rescue of pyrimidine bases for nucleotide synthesis.</text>
</comment>
<accession>A0ABV7TNB6</accession>
<comment type="catalytic activity">
    <reaction evidence="6 7">
        <text>thymidine + phosphate = 2-deoxy-alpha-D-ribose 1-phosphate + thymine</text>
        <dbReference type="Rhea" id="RHEA:16037"/>
        <dbReference type="ChEBI" id="CHEBI:17748"/>
        <dbReference type="ChEBI" id="CHEBI:17821"/>
        <dbReference type="ChEBI" id="CHEBI:43474"/>
        <dbReference type="ChEBI" id="CHEBI:57259"/>
        <dbReference type="EC" id="2.4.2.4"/>
    </reaction>
</comment>
<dbReference type="InterPro" id="IPR036566">
    <property type="entry name" value="PYNP-like_C_sf"/>
</dbReference>
<evidence type="ECO:0000256" key="4">
    <source>
        <dbReference type="ARBA" id="ARBA00022676"/>
    </source>
</evidence>
<dbReference type="EMBL" id="JBHRXI010000017">
    <property type="protein sequence ID" value="MFC3615698.1"/>
    <property type="molecule type" value="Genomic_DNA"/>
</dbReference>
<dbReference type="InterPro" id="IPR017872">
    <property type="entry name" value="Pyrmidine_PPase_CS"/>
</dbReference>
<comment type="pathway">
    <text evidence="7">Pyrimidine metabolism; dTMP biosynthesis via salvage pathway; dTMP from thymine: step 1/2.</text>
</comment>
<dbReference type="Pfam" id="PF02885">
    <property type="entry name" value="Glycos_trans_3N"/>
    <property type="match status" value="1"/>
</dbReference>
<evidence type="ECO:0000256" key="2">
    <source>
        <dbReference type="ARBA" id="ARBA00011738"/>
    </source>
</evidence>
<organism evidence="9 10">
    <name type="scientific">Lutimaribacter marinistellae</name>
    <dbReference type="NCBI Taxonomy" id="1820329"/>
    <lineage>
        <taxon>Bacteria</taxon>
        <taxon>Pseudomonadati</taxon>
        <taxon>Pseudomonadota</taxon>
        <taxon>Alphaproteobacteria</taxon>
        <taxon>Rhodobacterales</taxon>
        <taxon>Roseobacteraceae</taxon>
        <taxon>Lutimaribacter</taxon>
    </lineage>
</organism>
<evidence type="ECO:0000259" key="8">
    <source>
        <dbReference type="SMART" id="SM00941"/>
    </source>
</evidence>
<keyword evidence="4 7" id="KW-0328">Glycosyltransferase</keyword>
<sequence>MDARAIIGALRRGQVPSAEQLAWFAEGLADGGVSDAQAGAFAMAVCMGSLGEAGRTALTLAMRDSGDVLSWNLDGPVIDKHSTGGVGDCVSLILAPALAECGAYVPMISGRGLGHTGGTLDKLEAIPGVTTQVSEERLHQILRETGAAIVGASARVAPADKRLYAIRDVTATVDSLDLITASILSKKLAASPDALILDVKLGSGAFMKTLHAARELAEALTRTANAAGCRTAAMITDMSQPLAPSLGNALEVAEVMRVLTGGADNRLAQLTALLGGALLDTAGIAKSAEAGAEQIRDVIRSGAAAERFGRMMAAVGGPVHFVDTWERFLPEANVIQEVTAREAGYVTAIDGEALGLAVVALGGGRQVESDTIDPAVGMSNMVALGDKVSKGTPLARIHASREDAARRAEAALRKAVTIGPQRVTPPKLVHERVGG</sequence>
<reference evidence="10" key="1">
    <citation type="journal article" date="2019" name="Int. J. Syst. Evol. Microbiol.">
        <title>The Global Catalogue of Microorganisms (GCM) 10K type strain sequencing project: providing services to taxonomists for standard genome sequencing and annotation.</title>
        <authorList>
            <consortium name="The Broad Institute Genomics Platform"/>
            <consortium name="The Broad Institute Genome Sequencing Center for Infectious Disease"/>
            <person name="Wu L."/>
            <person name="Ma J."/>
        </authorList>
    </citation>
    <scope>NUCLEOTIDE SEQUENCE [LARGE SCALE GENOMIC DNA]</scope>
    <source>
        <strain evidence="10">KCTC 42911</strain>
    </source>
</reference>
<gene>
    <name evidence="7" type="primary">deoA</name>
    <name evidence="9" type="ORF">ACFORG_18235</name>
</gene>
<dbReference type="Gene3D" id="3.90.1170.30">
    <property type="entry name" value="Pyrimidine nucleoside phosphorylase-like, C-terminal domain"/>
    <property type="match status" value="1"/>
</dbReference>
<dbReference type="HAMAP" id="MF_01628">
    <property type="entry name" value="Thymid_phosp"/>
    <property type="match status" value="1"/>
</dbReference>
<evidence type="ECO:0000256" key="6">
    <source>
        <dbReference type="ARBA" id="ARBA00048550"/>
    </source>
</evidence>
<evidence type="ECO:0000256" key="3">
    <source>
        <dbReference type="ARBA" id="ARBA00011892"/>
    </source>
</evidence>
<dbReference type="PANTHER" id="PTHR10515">
    <property type="entry name" value="THYMIDINE PHOSPHORYLASE"/>
    <property type="match status" value="1"/>
</dbReference>
<keyword evidence="5 7" id="KW-0808">Transferase</keyword>
<proteinExistence type="inferred from homology"/>